<proteinExistence type="predicted"/>
<protein>
    <submittedName>
        <fullName evidence="1">Uncharacterized protein</fullName>
    </submittedName>
</protein>
<dbReference type="EMBL" id="JBHFFA010000003">
    <property type="protein sequence ID" value="KAL2634962.1"/>
    <property type="molecule type" value="Genomic_DNA"/>
</dbReference>
<gene>
    <name evidence="1" type="ORF">R1flu_006441</name>
</gene>
<organism evidence="1 2">
    <name type="scientific">Riccia fluitans</name>
    <dbReference type="NCBI Taxonomy" id="41844"/>
    <lineage>
        <taxon>Eukaryota</taxon>
        <taxon>Viridiplantae</taxon>
        <taxon>Streptophyta</taxon>
        <taxon>Embryophyta</taxon>
        <taxon>Marchantiophyta</taxon>
        <taxon>Marchantiopsida</taxon>
        <taxon>Marchantiidae</taxon>
        <taxon>Marchantiales</taxon>
        <taxon>Ricciaceae</taxon>
        <taxon>Riccia</taxon>
    </lineage>
</organism>
<sequence length="73" mass="8501">MGSRHGCCILRYRHWLIEAWDRSVNSVESEHGCHWIGAWVPRIGVWCHKVKTRAPSGHCELGHDDIGSRHEWD</sequence>
<name>A0ABD1YZ06_9MARC</name>
<evidence type="ECO:0000313" key="1">
    <source>
        <dbReference type="EMBL" id="KAL2634962.1"/>
    </source>
</evidence>
<keyword evidence="2" id="KW-1185">Reference proteome</keyword>
<comment type="caution">
    <text evidence="1">The sequence shown here is derived from an EMBL/GenBank/DDBJ whole genome shotgun (WGS) entry which is preliminary data.</text>
</comment>
<evidence type="ECO:0000313" key="2">
    <source>
        <dbReference type="Proteomes" id="UP001605036"/>
    </source>
</evidence>
<dbReference type="AlphaFoldDB" id="A0ABD1YZ06"/>
<dbReference type="Proteomes" id="UP001605036">
    <property type="component" value="Unassembled WGS sequence"/>
</dbReference>
<reference evidence="1 2" key="1">
    <citation type="submission" date="2024-09" db="EMBL/GenBank/DDBJ databases">
        <title>Chromosome-scale assembly of Riccia fluitans.</title>
        <authorList>
            <person name="Paukszto L."/>
            <person name="Sawicki J."/>
            <person name="Karawczyk K."/>
            <person name="Piernik-Szablinska J."/>
            <person name="Szczecinska M."/>
            <person name="Mazdziarz M."/>
        </authorList>
    </citation>
    <scope>NUCLEOTIDE SEQUENCE [LARGE SCALE GENOMIC DNA]</scope>
    <source>
        <strain evidence="1">Rf_01</strain>
        <tissue evidence="1">Aerial parts of the thallus</tissue>
    </source>
</reference>
<accession>A0ABD1YZ06</accession>